<reference evidence="3 4" key="1">
    <citation type="submission" date="2023-08" db="EMBL/GenBank/DDBJ databases">
        <title>Pleionea litopenaei sp. nov., isolated from stomach of juvenile Litopenaeus vannamei.</title>
        <authorList>
            <person name="Rho A.M."/>
            <person name="Hwang C.Y."/>
        </authorList>
    </citation>
    <scope>NUCLEOTIDE SEQUENCE [LARGE SCALE GENOMIC DNA]</scope>
    <source>
        <strain evidence="3 4">HL-JVS1</strain>
    </source>
</reference>
<protein>
    <submittedName>
        <fullName evidence="3">Serine hydrolase domain-containing protein</fullName>
        <ecNumber evidence="3">3.1.1.103</ecNumber>
    </submittedName>
</protein>
<sequence>MRVLFTLIVTIISLNSVVVAEAKEVDQDKLDRYLNSLYKNDKAMLSVAVRKEGKLVYSHAVGQRKNDSKSLVNSDTQYRIGSISKTITAALIMQAVEQKKLALDAKLSTFYPNVKNAEQITVKQLLSHRSGLFNFTNDPLYMSYMESPKSKAEILEIIDTYPVNFAPGEKFEYSNTNYVLLGYILEDIYKKTLHEIVQANISKRLELPRTAVGSKIDISKNQADSFYYADGWKPATHTDMSIPHGAGAIVSTAPELTQLLHHLLSGDIVSEASLQQMMKVEQGYGLGLMKYPFGERSAFGHNGGIDGFVSNAAFFPEEDITIAVLSNGVNTNFNGILIGVLSIVFDKPFELPNFAEKSIELSLEQMTELEGSYSSADLPLKLKVFIQDQQLFAQATGQGPFPLTAISPTTFKFERAGIRIEFVSSSDSAKEFVLHQAGKAYRYSLDR</sequence>
<name>A0AA51X7S1_9GAMM</name>
<feature type="chain" id="PRO_5041302504" evidence="1">
    <location>
        <begin position="23"/>
        <end position="447"/>
    </location>
</feature>
<evidence type="ECO:0000313" key="3">
    <source>
        <dbReference type="EMBL" id="WMS88523.1"/>
    </source>
</evidence>
<dbReference type="PANTHER" id="PTHR46825:SF7">
    <property type="entry name" value="D-ALANYL-D-ALANINE CARBOXYPEPTIDASE"/>
    <property type="match status" value="1"/>
</dbReference>
<keyword evidence="4" id="KW-1185">Reference proteome</keyword>
<accession>A0AA51X7S1</accession>
<proteinExistence type="predicted"/>
<dbReference type="Gene3D" id="3.40.710.10">
    <property type="entry name" value="DD-peptidase/beta-lactamase superfamily"/>
    <property type="match status" value="1"/>
</dbReference>
<dbReference type="InterPro" id="IPR012338">
    <property type="entry name" value="Beta-lactam/transpept-like"/>
</dbReference>
<dbReference type="EC" id="3.1.1.103" evidence="3"/>
<keyword evidence="1" id="KW-0732">Signal</keyword>
<feature type="domain" description="Beta-lactamase-related" evidence="2">
    <location>
        <begin position="45"/>
        <end position="333"/>
    </location>
</feature>
<dbReference type="InterPro" id="IPR001466">
    <property type="entry name" value="Beta-lactam-related"/>
</dbReference>
<keyword evidence="3" id="KW-0378">Hydrolase</keyword>
<dbReference type="RefSeq" id="WP_309203737.1">
    <property type="nucleotide sequence ID" value="NZ_CP133548.1"/>
</dbReference>
<dbReference type="AlphaFoldDB" id="A0AA51X7S1"/>
<gene>
    <name evidence="3" type="ORF">Q9312_06295</name>
</gene>
<dbReference type="SUPFAM" id="SSF56601">
    <property type="entry name" value="beta-lactamase/transpeptidase-like"/>
    <property type="match status" value="1"/>
</dbReference>
<dbReference type="GO" id="GO:0016787">
    <property type="term" value="F:hydrolase activity"/>
    <property type="evidence" value="ECO:0007669"/>
    <property type="project" value="UniProtKB-KW"/>
</dbReference>
<evidence type="ECO:0000259" key="2">
    <source>
        <dbReference type="Pfam" id="PF00144"/>
    </source>
</evidence>
<dbReference type="Pfam" id="PF00144">
    <property type="entry name" value="Beta-lactamase"/>
    <property type="match status" value="1"/>
</dbReference>
<evidence type="ECO:0000256" key="1">
    <source>
        <dbReference type="SAM" id="SignalP"/>
    </source>
</evidence>
<dbReference type="PANTHER" id="PTHR46825">
    <property type="entry name" value="D-ALANYL-D-ALANINE-CARBOXYPEPTIDASE/ENDOPEPTIDASE AMPH"/>
    <property type="match status" value="1"/>
</dbReference>
<dbReference type="KEGG" id="plei:Q9312_06295"/>
<dbReference type="EMBL" id="CP133548">
    <property type="protein sequence ID" value="WMS88523.1"/>
    <property type="molecule type" value="Genomic_DNA"/>
</dbReference>
<evidence type="ECO:0000313" key="4">
    <source>
        <dbReference type="Proteomes" id="UP001239782"/>
    </source>
</evidence>
<feature type="signal peptide" evidence="1">
    <location>
        <begin position="1"/>
        <end position="22"/>
    </location>
</feature>
<dbReference type="Proteomes" id="UP001239782">
    <property type="component" value="Chromosome"/>
</dbReference>
<organism evidence="3 4">
    <name type="scientific">Pleionea litopenaei</name>
    <dbReference type="NCBI Taxonomy" id="3070815"/>
    <lineage>
        <taxon>Bacteria</taxon>
        <taxon>Pseudomonadati</taxon>
        <taxon>Pseudomonadota</taxon>
        <taxon>Gammaproteobacteria</taxon>
        <taxon>Oceanospirillales</taxon>
        <taxon>Pleioneaceae</taxon>
        <taxon>Pleionea</taxon>
    </lineage>
</organism>
<dbReference type="InterPro" id="IPR050491">
    <property type="entry name" value="AmpC-like"/>
</dbReference>